<sequence length="62" mass="6990">MQKQLGLHETLESHEILTFKNNCAVKSSSMMGLANDAELKNLLSLDVQQSKQEIEQLVKFLS</sequence>
<name>A0A3S1B4Z7_9BACI</name>
<organism evidence="1 2">
    <name type="scientific">Peribacillus cavernae</name>
    <dbReference type="NCBI Taxonomy" id="1674310"/>
    <lineage>
        <taxon>Bacteria</taxon>
        <taxon>Bacillati</taxon>
        <taxon>Bacillota</taxon>
        <taxon>Bacilli</taxon>
        <taxon>Bacillales</taxon>
        <taxon>Bacillaceae</taxon>
        <taxon>Peribacillus</taxon>
    </lineage>
</organism>
<keyword evidence="2" id="KW-1185">Reference proteome</keyword>
<dbReference type="EMBL" id="RYZZ01000015">
    <property type="protein sequence ID" value="RUQ28672.1"/>
    <property type="molecule type" value="Genomic_DNA"/>
</dbReference>
<evidence type="ECO:0000313" key="1">
    <source>
        <dbReference type="EMBL" id="RUQ28672.1"/>
    </source>
</evidence>
<evidence type="ECO:0000313" key="2">
    <source>
        <dbReference type="Proteomes" id="UP000267430"/>
    </source>
</evidence>
<reference evidence="1 2" key="1">
    <citation type="submission" date="2018-12" db="EMBL/GenBank/DDBJ databases">
        <title>Bacillus chawlae sp. nov., Bacillus glennii sp. nov., and Bacillus saganii sp. nov. Isolated from the Vehicle Assembly Building at Kennedy Space Center where the Viking Spacecraft were Assembled.</title>
        <authorList>
            <person name="Seuylemezian A."/>
            <person name="Vaishampayan P."/>
        </authorList>
    </citation>
    <scope>NUCLEOTIDE SEQUENCE [LARGE SCALE GENOMIC DNA]</scope>
    <source>
        <strain evidence="1 2">L5</strain>
    </source>
</reference>
<proteinExistence type="predicted"/>
<dbReference type="OrthoDB" id="2356617at2"/>
<accession>A0A3S1B4Z7</accession>
<dbReference type="AlphaFoldDB" id="A0A3S1B4Z7"/>
<dbReference type="RefSeq" id="WP_126865096.1">
    <property type="nucleotide sequence ID" value="NZ_JAUSTX010000007.1"/>
</dbReference>
<gene>
    <name evidence="1" type="ORF">ELQ35_12225</name>
</gene>
<comment type="caution">
    <text evidence="1">The sequence shown here is derived from an EMBL/GenBank/DDBJ whole genome shotgun (WGS) entry which is preliminary data.</text>
</comment>
<protein>
    <recommendedName>
        <fullName evidence="3">Spore coat protein</fullName>
    </recommendedName>
</protein>
<dbReference type="Proteomes" id="UP000267430">
    <property type="component" value="Unassembled WGS sequence"/>
</dbReference>
<evidence type="ECO:0008006" key="3">
    <source>
        <dbReference type="Google" id="ProtNLM"/>
    </source>
</evidence>